<feature type="domain" description="Aldehyde ferredoxin oxidoreductase N-terminal" evidence="9">
    <location>
        <begin position="15"/>
        <end position="212"/>
    </location>
</feature>
<name>A0A520KXQ4_9EURY</name>
<organism evidence="10 11">
    <name type="scientific">Candidatus Methanolliviera hydrocarbonicum</name>
    <dbReference type="NCBI Taxonomy" id="2491085"/>
    <lineage>
        <taxon>Archaea</taxon>
        <taxon>Methanobacteriati</taxon>
        <taxon>Methanobacteriota</taxon>
        <taxon>Candidatus Methanoliparia</taxon>
        <taxon>Candidatus Methanoliparales</taxon>
        <taxon>Candidatus Methanollivieraceae</taxon>
        <taxon>Candidatus Methanolliviera</taxon>
    </lineage>
</organism>
<dbReference type="InterPro" id="IPR001203">
    <property type="entry name" value="OxRdtase_Ald_Fedxn_C"/>
</dbReference>
<dbReference type="SMART" id="SM00790">
    <property type="entry name" value="AFOR_N"/>
    <property type="match status" value="1"/>
</dbReference>
<evidence type="ECO:0000256" key="8">
    <source>
        <dbReference type="ARBA" id="ARBA00049934"/>
    </source>
</evidence>
<dbReference type="GO" id="GO:0051539">
    <property type="term" value="F:4 iron, 4 sulfur cluster binding"/>
    <property type="evidence" value="ECO:0007669"/>
    <property type="project" value="UniProtKB-KW"/>
</dbReference>
<accession>A0A520KXQ4</accession>
<keyword evidence="4" id="KW-0479">Metal-binding</keyword>
<evidence type="ECO:0000256" key="7">
    <source>
        <dbReference type="ARBA" id="ARBA00023014"/>
    </source>
</evidence>
<protein>
    <recommendedName>
        <fullName evidence="9">Aldehyde ferredoxin oxidoreductase N-terminal domain-containing protein</fullName>
    </recommendedName>
</protein>
<comment type="cofactor">
    <cofactor evidence="8">
        <name>tungstopterin</name>
        <dbReference type="ChEBI" id="CHEBI:30402"/>
    </cofactor>
</comment>
<keyword evidence="6" id="KW-0408">Iron</keyword>
<evidence type="ECO:0000256" key="3">
    <source>
        <dbReference type="ARBA" id="ARBA00022485"/>
    </source>
</evidence>
<dbReference type="GO" id="GO:0046872">
    <property type="term" value="F:metal ion binding"/>
    <property type="evidence" value="ECO:0007669"/>
    <property type="project" value="UniProtKB-KW"/>
</dbReference>
<proteinExistence type="inferred from homology"/>
<dbReference type="GO" id="GO:0016625">
    <property type="term" value="F:oxidoreductase activity, acting on the aldehyde or oxo group of donors, iron-sulfur protein as acceptor"/>
    <property type="evidence" value="ECO:0007669"/>
    <property type="project" value="InterPro"/>
</dbReference>
<dbReference type="Gene3D" id="1.10.569.10">
    <property type="entry name" value="Aldehyde Ferredoxin Oxidoreductase Protein, subunit A, domain 2"/>
    <property type="match status" value="1"/>
</dbReference>
<sequence>MNLSKYSIRGTIMRDGMTLVVDLRSGSIHTKKDEGEREYIGGGLGAYMLNKRIKGDVDAMGPENVLVITSGPFAGMPIPAASGIGIFSKSPLTGYFGEDYLFGAFGNQMSRAGYASIIIKGVSERPVYLYIDDGVCTIKRADELLGLSPWKTEEKIREAMNDRSLGVISIGQAGENKVRYATIYGDFQYSGCGLGAVMGSKRLKAIAIKGSNDLRPKDPTTILEMYKMLSKKMEESFVDDLDWAYDARDKLPANNFKGVSSDSDVKKLIGGLKERELKKVSFQHCPVACKTLCQSDGIISPITIGGISIGLLNGIYDPDTVIKAEHLCYTLGLDPRSVAVVAAFANELKEREDDIGFDMGFGKKEELLKFIEVISKGKSIFSEGIKAAAKKFGAEDSAMHSKGAELSIDTFTDENIAFGTAISHSGSYQGGEDYDTSNLLKMMMVYPKAYEAYSKEDLYRLYAAVGGETDRERLGEMKDKINDIKREFNIRQGWKMDDDTLPQRIMKNFSGEEAFLQKRLDYYRSMGWDEEGSKGERE</sequence>
<dbReference type="SUPFAM" id="SSF56228">
    <property type="entry name" value="Aldehyde ferredoxin oxidoreductase, N-terminal domain"/>
    <property type="match status" value="1"/>
</dbReference>
<comment type="cofactor">
    <cofactor evidence="1">
        <name>[4Fe-4S] cluster</name>
        <dbReference type="ChEBI" id="CHEBI:49883"/>
    </cofactor>
</comment>
<dbReference type="InterPro" id="IPR051919">
    <property type="entry name" value="W-dependent_AOR"/>
</dbReference>
<evidence type="ECO:0000256" key="5">
    <source>
        <dbReference type="ARBA" id="ARBA00023002"/>
    </source>
</evidence>
<dbReference type="InterPro" id="IPR036503">
    <property type="entry name" value="Ald_Fedxn_OxRdtase_N_sf"/>
</dbReference>
<comment type="similarity">
    <text evidence="2">Belongs to the AOR/FOR family.</text>
</comment>
<evidence type="ECO:0000313" key="10">
    <source>
        <dbReference type="EMBL" id="RZN71049.1"/>
    </source>
</evidence>
<evidence type="ECO:0000313" key="11">
    <source>
        <dbReference type="Proteomes" id="UP000320766"/>
    </source>
</evidence>
<evidence type="ECO:0000256" key="4">
    <source>
        <dbReference type="ARBA" id="ARBA00022723"/>
    </source>
</evidence>
<evidence type="ECO:0000259" key="9">
    <source>
        <dbReference type="SMART" id="SM00790"/>
    </source>
</evidence>
<dbReference type="InterPro" id="IPR036021">
    <property type="entry name" value="Tungsten_al_ferr_oxy-like_C"/>
</dbReference>
<keyword evidence="5" id="KW-0560">Oxidoreductase</keyword>
<dbReference type="Proteomes" id="UP000320766">
    <property type="component" value="Unassembled WGS sequence"/>
</dbReference>
<dbReference type="PANTHER" id="PTHR30038">
    <property type="entry name" value="ALDEHYDE FERREDOXIN OXIDOREDUCTASE"/>
    <property type="match status" value="1"/>
</dbReference>
<dbReference type="InterPro" id="IPR013983">
    <property type="entry name" value="Ald_Fedxn_OxRdtase_N"/>
</dbReference>
<dbReference type="Pfam" id="PF02730">
    <property type="entry name" value="AFOR_N"/>
    <property type="match status" value="1"/>
</dbReference>
<dbReference type="PANTHER" id="PTHR30038:SF7">
    <property type="entry name" value="TUNGSTEN-CONTAINING GLYCERALDEHYDE-3-PHOSPHATE:FERREDOXIN OXIDOREDUCTASE"/>
    <property type="match status" value="1"/>
</dbReference>
<evidence type="ECO:0000256" key="2">
    <source>
        <dbReference type="ARBA" id="ARBA00011032"/>
    </source>
</evidence>
<dbReference type="InterPro" id="IPR013985">
    <property type="entry name" value="Ald_Fedxn_OxRdtase_dom3"/>
</dbReference>
<dbReference type="Gene3D" id="1.10.599.10">
    <property type="entry name" value="Aldehyde Ferredoxin Oxidoreductase Protein, subunit A, domain 3"/>
    <property type="match status" value="1"/>
</dbReference>
<dbReference type="Gene3D" id="3.60.9.10">
    <property type="entry name" value="Aldehyde ferredoxin oxidoreductase, N-terminal domain"/>
    <property type="match status" value="1"/>
</dbReference>
<dbReference type="SUPFAM" id="SSF48310">
    <property type="entry name" value="Aldehyde ferredoxin oxidoreductase, C-terminal domains"/>
    <property type="match status" value="1"/>
</dbReference>
<keyword evidence="3" id="KW-0004">4Fe-4S</keyword>
<dbReference type="EMBL" id="RXIL01000046">
    <property type="protein sequence ID" value="RZN71049.1"/>
    <property type="molecule type" value="Genomic_DNA"/>
</dbReference>
<evidence type="ECO:0000256" key="6">
    <source>
        <dbReference type="ARBA" id="ARBA00023004"/>
    </source>
</evidence>
<reference evidence="10 11" key="1">
    <citation type="journal article" date="2019" name="Nat. Microbiol.">
        <title>Wide diversity of methane and short-chain alkane metabolisms in uncultured archaea.</title>
        <authorList>
            <person name="Borrel G."/>
            <person name="Adam P.S."/>
            <person name="McKay L.J."/>
            <person name="Chen L.X."/>
            <person name="Sierra-Garcia I.N."/>
            <person name="Sieber C.M."/>
            <person name="Letourneur Q."/>
            <person name="Ghozlane A."/>
            <person name="Andersen G.L."/>
            <person name="Li W.J."/>
            <person name="Hallam S.J."/>
            <person name="Muyzer G."/>
            <person name="de Oliveira V.M."/>
            <person name="Inskeep W.P."/>
            <person name="Banfield J.F."/>
            <person name="Gribaldo S."/>
        </authorList>
    </citation>
    <scope>NUCLEOTIDE SEQUENCE [LARGE SCALE GENOMIC DNA]</scope>
    <source>
        <strain evidence="10">NM1b</strain>
    </source>
</reference>
<comment type="caution">
    <text evidence="10">The sequence shown here is derived from an EMBL/GenBank/DDBJ whole genome shotgun (WGS) entry which is preliminary data.</text>
</comment>
<evidence type="ECO:0000256" key="1">
    <source>
        <dbReference type="ARBA" id="ARBA00001966"/>
    </source>
</evidence>
<keyword evidence="7" id="KW-0411">Iron-sulfur</keyword>
<dbReference type="AlphaFoldDB" id="A0A520KXQ4"/>
<dbReference type="InterPro" id="IPR013984">
    <property type="entry name" value="Ald_Fedxn_OxRdtase_dom2"/>
</dbReference>
<gene>
    <name evidence="10" type="ORF">EF807_02550</name>
</gene>
<dbReference type="GO" id="GO:0009055">
    <property type="term" value="F:electron transfer activity"/>
    <property type="evidence" value="ECO:0007669"/>
    <property type="project" value="InterPro"/>
</dbReference>
<dbReference type="Pfam" id="PF01314">
    <property type="entry name" value="AFOR_C"/>
    <property type="match status" value="2"/>
</dbReference>